<protein>
    <submittedName>
        <fullName evidence="1">AlpA family phage regulatory protein</fullName>
    </submittedName>
</protein>
<dbReference type="GeneID" id="78547510"/>
<sequence length="68" mass="7861">MKHTPYGIIPETGFIRQKQLMHCLPFSSATLWRRVASGSFPKPVKISARITAWRAEEVKEWIGQQRAH</sequence>
<accession>A0ABY2Z6V9</accession>
<reference evidence="1 2" key="1">
    <citation type="submission" date="2019-06" db="EMBL/GenBank/DDBJ databases">
        <title>Taxogenomics and systematics of the genus Pantoea.</title>
        <authorList>
            <person name="Tambong J.T."/>
        </authorList>
    </citation>
    <scope>NUCLEOTIDE SEQUENCE [LARGE SCALE GENOMIC DNA]</scope>
    <source>
        <strain evidence="1 2">LMG 2558</strain>
    </source>
</reference>
<evidence type="ECO:0000313" key="1">
    <source>
        <dbReference type="EMBL" id="TPV26702.1"/>
    </source>
</evidence>
<evidence type="ECO:0000313" key="2">
    <source>
        <dbReference type="Proteomes" id="UP000316142"/>
    </source>
</evidence>
<dbReference type="Proteomes" id="UP000316142">
    <property type="component" value="Unassembled WGS sequence"/>
</dbReference>
<gene>
    <name evidence="1" type="ORF">FJW00_10850</name>
</gene>
<dbReference type="Gene3D" id="1.10.238.160">
    <property type="match status" value="1"/>
</dbReference>
<dbReference type="InterPro" id="IPR010260">
    <property type="entry name" value="AlpA"/>
</dbReference>
<name>A0ABY2Z6V9_9GAMM</name>
<dbReference type="Pfam" id="PF05930">
    <property type="entry name" value="Phage_AlpA"/>
    <property type="match status" value="1"/>
</dbReference>
<keyword evidence="2" id="KW-1185">Reference proteome</keyword>
<comment type="caution">
    <text evidence="1">The sequence shown here is derived from an EMBL/GenBank/DDBJ whole genome shotgun (WGS) entry which is preliminary data.</text>
</comment>
<dbReference type="RefSeq" id="WP_096072318.1">
    <property type="nucleotide sequence ID" value="NZ_CP122311.1"/>
</dbReference>
<dbReference type="EMBL" id="VHIZ01000042">
    <property type="protein sequence ID" value="TPV26702.1"/>
    <property type="molecule type" value="Genomic_DNA"/>
</dbReference>
<organism evidence="1 2">
    <name type="scientific">Pantoea anthophila</name>
    <dbReference type="NCBI Taxonomy" id="470931"/>
    <lineage>
        <taxon>Bacteria</taxon>
        <taxon>Pseudomonadati</taxon>
        <taxon>Pseudomonadota</taxon>
        <taxon>Gammaproteobacteria</taxon>
        <taxon>Enterobacterales</taxon>
        <taxon>Erwiniaceae</taxon>
        <taxon>Pantoea</taxon>
    </lineage>
</organism>
<proteinExistence type="predicted"/>